<dbReference type="InterPro" id="IPR000425">
    <property type="entry name" value="MIP"/>
</dbReference>
<reference evidence="8" key="2">
    <citation type="journal article" date="2022" name="Hortic Res">
        <title>The genome of Dioscorea zingiberensis sheds light on the biosynthesis, origin and evolution of the medicinally important diosgenin saponins.</title>
        <authorList>
            <person name="Li Y."/>
            <person name="Tan C."/>
            <person name="Li Z."/>
            <person name="Guo J."/>
            <person name="Li S."/>
            <person name="Chen X."/>
            <person name="Wang C."/>
            <person name="Dai X."/>
            <person name="Yang H."/>
            <person name="Song W."/>
            <person name="Hou L."/>
            <person name="Xu J."/>
            <person name="Tong Z."/>
            <person name="Xu A."/>
            <person name="Yuan X."/>
            <person name="Wang W."/>
            <person name="Yang Q."/>
            <person name="Chen L."/>
            <person name="Sun Z."/>
            <person name="Wang K."/>
            <person name="Pan B."/>
            <person name="Chen J."/>
            <person name="Bao Y."/>
            <person name="Liu F."/>
            <person name="Qi X."/>
            <person name="Gang D.R."/>
            <person name="Wen J."/>
            <person name="Li J."/>
        </authorList>
    </citation>
    <scope>NUCLEOTIDE SEQUENCE</scope>
    <source>
        <strain evidence="8">Dzin_1.0</strain>
    </source>
</reference>
<dbReference type="Gene3D" id="1.20.1080.10">
    <property type="entry name" value="Glycerol uptake facilitator protein"/>
    <property type="match status" value="1"/>
</dbReference>
<dbReference type="PRINTS" id="PR00783">
    <property type="entry name" value="MINTRINSICP"/>
</dbReference>
<dbReference type="Proteomes" id="UP001085076">
    <property type="component" value="Miscellaneous, Linkage group lg04"/>
</dbReference>
<evidence type="ECO:0000256" key="3">
    <source>
        <dbReference type="ARBA" id="ARBA00022692"/>
    </source>
</evidence>
<dbReference type="InterPro" id="IPR034294">
    <property type="entry name" value="Aquaporin_transptr"/>
</dbReference>
<evidence type="ECO:0000256" key="6">
    <source>
        <dbReference type="RuleBase" id="RU000477"/>
    </source>
</evidence>
<organism evidence="8 9">
    <name type="scientific">Dioscorea zingiberensis</name>
    <dbReference type="NCBI Taxonomy" id="325984"/>
    <lineage>
        <taxon>Eukaryota</taxon>
        <taxon>Viridiplantae</taxon>
        <taxon>Streptophyta</taxon>
        <taxon>Embryophyta</taxon>
        <taxon>Tracheophyta</taxon>
        <taxon>Spermatophyta</taxon>
        <taxon>Magnoliopsida</taxon>
        <taxon>Liliopsida</taxon>
        <taxon>Dioscoreales</taxon>
        <taxon>Dioscoreaceae</taxon>
        <taxon>Dioscorea</taxon>
    </lineage>
</organism>
<dbReference type="OrthoDB" id="779496at2759"/>
<feature type="transmembrane region" description="Helical" evidence="7">
    <location>
        <begin position="29"/>
        <end position="49"/>
    </location>
</feature>
<dbReference type="Pfam" id="PF00230">
    <property type="entry name" value="MIP"/>
    <property type="match status" value="1"/>
</dbReference>
<evidence type="ECO:0000313" key="8">
    <source>
        <dbReference type="EMBL" id="KAJ0975009.1"/>
    </source>
</evidence>
<dbReference type="GO" id="GO:0015267">
    <property type="term" value="F:channel activity"/>
    <property type="evidence" value="ECO:0007669"/>
    <property type="project" value="InterPro"/>
</dbReference>
<evidence type="ECO:0000256" key="4">
    <source>
        <dbReference type="ARBA" id="ARBA00022989"/>
    </source>
</evidence>
<gene>
    <name evidence="8" type="ORF">J5N97_016974</name>
</gene>
<comment type="similarity">
    <text evidence="6">Belongs to the MIP/aquaporin (TC 1.A.8) family.</text>
</comment>
<evidence type="ECO:0000256" key="2">
    <source>
        <dbReference type="ARBA" id="ARBA00022448"/>
    </source>
</evidence>
<dbReference type="InterPro" id="IPR023271">
    <property type="entry name" value="Aquaporin-like"/>
</dbReference>
<keyword evidence="5 7" id="KW-0472">Membrane</keyword>
<feature type="transmembrane region" description="Helical" evidence="7">
    <location>
        <begin position="102"/>
        <end position="126"/>
    </location>
</feature>
<keyword evidence="2 6" id="KW-0813">Transport</keyword>
<evidence type="ECO:0000256" key="1">
    <source>
        <dbReference type="ARBA" id="ARBA00004141"/>
    </source>
</evidence>
<reference evidence="8" key="1">
    <citation type="submission" date="2021-03" db="EMBL/GenBank/DDBJ databases">
        <authorList>
            <person name="Li Z."/>
            <person name="Yang C."/>
        </authorList>
    </citation>
    <scope>NUCLEOTIDE SEQUENCE</scope>
    <source>
        <strain evidence="8">Dzin_1.0</strain>
        <tissue evidence="8">Leaf</tissue>
    </source>
</reference>
<dbReference type="PANTHER" id="PTHR45724">
    <property type="entry name" value="AQUAPORIN NIP2-1"/>
    <property type="match status" value="1"/>
</dbReference>
<dbReference type="EMBL" id="JAGGNH010000004">
    <property type="protein sequence ID" value="KAJ0975009.1"/>
    <property type="molecule type" value="Genomic_DNA"/>
</dbReference>
<accession>A0A9D5CLD9</accession>
<sequence length="229" mass="24412">MNSSSIEINAPNEKEDNEPLISEINIRKVAAEFIGTYILIFIGVGSILVDQRVQITLLGVALAWGTAVTALVYAIGHISGCHLNPAITVAFASLHQFPWKMVIPYAVSQVLGATLACLTLLCLFAGEHATSVMQSHPIGSTSNLSAVASEIMVTFILMFVTCGSVTDAMAAKDLAGVAIGYPRSPLALCVAGEYFAYQQVCINSDLAQERIIRSNHIRSHNIAPKGVLL</sequence>
<dbReference type="SUPFAM" id="SSF81338">
    <property type="entry name" value="Aquaporin-like"/>
    <property type="match status" value="1"/>
</dbReference>
<dbReference type="PROSITE" id="PS00221">
    <property type="entry name" value="MIP"/>
    <property type="match status" value="1"/>
</dbReference>
<comment type="subcellular location">
    <subcellularLocation>
        <location evidence="1">Membrane</location>
        <topology evidence="1">Multi-pass membrane protein</topology>
    </subcellularLocation>
</comment>
<proteinExistence type="inferred from homology"/>
<evidence type="ECO:0000256" key="5">
    <source>
        <dbReference type="ARBA" id="ARBA00023136"/>
    </source>
</evidence>
<dbReference type="GO" id="GO:0016020">
    <property type="term" value="C:membrane"/>
    <property type="evidence" value="ECO:0007669"/>
    <property type="project" value="UniProtKB-SubCell"/>
</dbReference>
<evidence type="ECO:0000256" key="7">
    <source>
        <dbReference type="SAM" id="Phobius"/>
    </source>
</evidence>
<keyword evidence="3 6" id="KW-0812">Transmembrane</keyword>
<keyword evidence="4 7" id="KW-1133">Transmembrane helix</keyword>
<evidence type="ECO:0000313" key="9">
    <source>
        <dbReference type="Proteomes" id="UP001085076"/>
    </source>
</evidence>
<name>A0A9D5CLD9_9LILI</name>
<dbReference type="PANTHER" id="PTHR45724:SF21">
    <property type="entry name" value="MAJOR INTRINSIC PROTEIN"/>
    <property type="match status" value="1"/>
</dbReference>
<keyword evidence="9" id="KW-1185">Reference proteome</keyword>
<dbReference type="AlphaFoldDB" id="A0A9D5CLD9"/>
<feature type="transmembrane region" description="Helical" evidence="7">
    <location>
        <begin position="55"/>
        <end position="75"/>
    </location>
</feature>
<protein>
    <submittedName>
        <fullName evidence="8">Uncharacterized protein</fullName>
    </submittedName>
</protein>
<comment type="caution">
    <text evidence="8">The sequence shown here is derived from an EMBL/GenBank/DDBJ whole genome shotgun (WGS) entry which is preliminary data.</text>
</comment>
<dbReference type="InterPro" id="IPR022357">
    <property type="entry name" value="MIP_CS"/>
</dbReference>